<evidence type="ECO:0000313" key="4">
    <source>
        <dbReference type="Proteomes" id="UP000437736"/>
    </source>
</evidence>
<gene>
    <name evidence="3" type="ORF">GHK86_08115</name>
</gene>
<dbReference type="Proteomes" id="UP000437736">
    <property type="component" value="Unassembled WGS sequence"/>
</dbReference>
<keyword evidence="4" id="KW-1185">Reference proteome</keyword>
<proteinExistence type="predicted"/>
<sequence length="439" mass="46816">MRPVQPSSPYAQDRRDEGLSGPLPILPDYWMQRDRLHQQLPATPRQRLTLVTGPAGSGKTLLVAGWARSAAPGSRRWISLPRHREVSPSFWSDLLGDVGWEALTRGSDPEAGALLVIDNVETLACRETGAGLLDLLAAVPTAVRIVLVGRHAAALPLIDVSLDEAVAEIGGADLDFTAGEVVELYRMLGRPPSADVARAAMEQTGGWALGLRLAGVPTLRAPGGSAGLPAGDLGLLTEFFEREALAGQPQDVRELLEKVAVAPRLTVDVAEAISGRPDAGGVLERLAAENRFVRRDGEGRFALHRLFATVLVHLLAGQGAGSVVAARRRAAAALLDAHEEEASARQLVAARDYDDALAIRLRALRQRLEWQPGGSLEPALPGGMPDHFLCADPWRMYATCVALLVGEDLDEAAVWLVRLEVAAALPGAPAGMVQRAHRL</sequence>
<accession>A0ABW9QS73</accession>
<reference evidence="3 4" key="1">
    <citation type="submission" date="2019-11" db="EMBL/GenBank/DDBJ databases">
        <title>Acidiferrimicrobium australis gen. nov., sp. nov., an acidophilic and obligately heterotrophic, member of the Actinobacteria that catalyses dissimilatory oxido- reduction of iron isolated from metal-rich acidic water in Chile.</title>
        <authorList>
            <person name="Gonzalez D."/>
            <person name="Huber K."/>
            <person name="Hedrich S."/>
            <person name="Rojas-Villalobos C."/>
            <person name="Quatrini R."/>
            <person name="Dinamarca M.A."/>
            <person name="Schwarz A."/>
            <person name="Canales C."/>
            <person name="Nancucheo I."/>
        </authorList>
    </citation>
    <scope>NUCLEOTIDE SEQUENCE [LARGE SCALE GENOMIC DNA]</scope>
    <source>
        <strain evidence="3 4">USS-CCA1</strain>
    </source>
</reference>
<protein>
    <recommendedName>
        <fullName evidence="2">MalT-like winged helix domain-containing protein</fullName>
    </recommendedName>
</protein>
<feature type="domain" description="MalT-like winged helix" evidence="2">
    <location>
        <begin position="242"/>
        <end position="319"/>
    </location>
</feature>
<feature type="compositionally biased region" description="Polar residues" evidence="1">
    <location>
        <begin position="1"/>
        <end position="10"/>
    </location>
</feature>
<dbReference type="SUPFAM" id="SSF52540">
    <property type="entry name" value="P-loop containing nucleoside triphosphate hydrolases"/>
    <property type="match status" value="1"/>
</dbReference>
<dbReference type="EMBL" id="WJHE01000362">
    <property type="protein sequence ID" value="MST32685.1"/>
    <property type="molecule type" value="Genomic_DNA"/>
</dbReference>
<dbReference type="InterPro" id="IPR059106">
    <property type="entry name" value="WHD_MalT"/>
</dbReference>
<evidence type="ECO:0000256" key="1">
    <source>
        <dbReference type="SAM" id="MobiDB-lite"/>
    </source>
</evidence>
<comment type="caution">
    <text evidence="3">The sequence shown here is derived from an EMBL/GenBank/DDBJ whole genome shotgun (WGS) entry which is preliminary data.</text>
</comment>
<feature type="non-terminal residue" evidence="3">
    <location>
        <position position="439"/>
    </location>
</feature>
<organism evidence="3 4">
    <name type="scientific">Acidiferrimicrobium australe</name>
    <dbReference type="NCBI Taxonomy" id="2664430"/>
    <lineage>
        <taxon>Bacteria</taxon>
        <taxon>Bacillati</taxon>
        <taxon>Actinomycetota</taxon>
        <taxon>Acidimicrobiia</taxon>
        <taxon>Acidimicrobiales</taxon>
        <taxon>Acidimicrobiaceae</taxon>
        <taxon>Acidiferrimicrobium</taxon>
    </lineage>
</organism>
<evidence type="ECO:0000259" key="2">
    <source>
        <dbReference type="Pfam" id="PF25873"/>
    </source>
</evidence>
<dbReference type="Pfam" id="PF25873">
    <property type="entry name" value="WHD_MalT"/>
    <property type="match status" value="1"/>
</dbReference>
<feature type="region of interest" description="Disordered" evidence="1">
    <location>
        <begin position="1"/>
        <end position="21"/>
    </location>
</feature>
<name>A0ABW9QS73_9ACTN</name>
<evidence type="ECO:0000313" key="3">
    <source>
        <dbReference type="EMBL" id="MST32685.1"/>
    </source>
</evidence>
<dbReference type="InterPro" id="IPR027417">
    <property type="entry name" value="P-loop_NTPase"/>
</dbReference>